<evidence type="ECO:0000313" key="3">
    <source>
        <dbReference type="Proteomes" id="UP000325315"/>
    </source>
</evidence>
<dbReference type="Proteomes" id="UP000325315">
    <property type="component" value="Unassembled WGS sequence"/>
</dbReference>
<dbReference type="AlphaFoldDB" id="A0A5B6WS69"/>
<dbReference type="EMBL" id="SMMG02000002">
    <property type="protein sequence ID" value="KAA3483765.1"/>
    <property type="molecule type" value="Genomic_DNA"/>
</dbReference>
<keyword evidence="3" id="KW-1185">Reference proteome</keyword>
<comment type="caution">
    <text evidence="2">The sequence shown here is derived from an EMBL/GenBank/DDBJ whole genome shotgun (WGS) entry which is preliminary data.</text>
</comment>
<sequence length="86" mass="9797">MMEDNPWREGKEHVKAISLQLGKVLSSPENPTPEGVMENIDDPREELLEAKEELRPEEAKAPSIELEKETLKDAKITKISFPSRLE</sequence>
<feature type="region of interest" description="Disordered" evidence="1">
    <location>
        <begin position="22"/>
        <end position="41"/>
    </location>
</feature>
<accession>A0A5B6WS69</accession>
<evidence type="ECO:0000313" key="2">
    <source>
        <dbReference type="EMBL" id="KAA3483765.1"/>
    </source>
</evidence>
<name>A0A5B6WS69_9ROSI</name>
<reference evidence="2" key="1">
    <citation type="submission" date="2019-08" db="EMBL/GenBank/DDBJ databases">
        <authorList>
            <person name="Liu F."/>
        </authorList>
    </citation>
    <scope>NUCLEOTIDE SEQUENCE [LARGE SCALE GENOMIC DNA]</scope>
    <source>
        <strain evidence="2">PA1801</strain>
        <tissue evidence="2">Leaf</tissue>
    </source>
</reference>
<proteinExistence type="predicted"/>
<gene>
    <name evidence="2" type="ORF">EPI10_005907</name>
</gene>
<protein>
    <submittedName>
        <fullName evidence="2">Troponin T, skeletal muscle-like</fullName>
    </submittedName>
</protein>
<dbReference type="OrthoDB" id="851261at2759"/>
<organism evidence="2 3">
    <name type="scientific">Gossypium australe</name>
    <dbReference type="NCBI Taxonomy" id="47621"/>
    <lineage>
        <taxon>Eukaryota</taxon>
        <taxon>Viridiplantae</taxon>
        <taxon>Streptophyta</taxon>
        <taxon>Embryophyta</taxon>
        <taxon>Tracheophyta</taxon>
        <taxon>Spermatophyta</taxon>
        <taxon>Magnoliopsida</taxon>
        <taxon>eudicotyledons</taxon>
        <taxon>Gunneridae</taxon>
        <taxon>Pentapetalae</taxon>
        <taxon>rosids</taxon>
        <taxon>malvids</taxon>
        <taxon>Malvales</taxon>
        <taxon>Malvaceae</taxon>
        <taxon>Malvoideae</taxon>
        <taxon>Gossypium</taxon>
    </lineage>
</organism>
<evidence type="ECO:0000256" key="1">
    <source>
        <dbReference type="SAM" id="MobiDB-lite"/>
    </source>
</evidence>